<accession>A0A9Q1G820</accession>
<organism evidence="2 3">
    <name type="scientific">Synaphobranchus kaupii</name>
    <name type="common">Kaup's arrowtooth eel</name>
    <dbReference type="NCBI Taxonomy" id="118154"/>
    <lineage>
        <taxon>Eukaryota</taxon>
        <taxon>Metazoa</taxon>
        <taxon>Chordata</taxon>
        <taxon>Craniata</taxon>
        <taxon>Vertebrata</taxon>
        <taxon>Euteleostomi</taxon>
        <taxon>Actinopterygii</taxon>
        <taxon>Neopterygii</taxon>
        <taxon>Teleostei</taxon>
        <taxon>Anguilliformes</taxon>
        <taxon>Synaphobranchidae</taxon>
        <taxon>Synaphobranchus</taxon>
    </lineage>
</organism>
<evidence type="ECO:0000313" key="3">
    <source>
        <dbReference type="Proteomes" id="UP001152622"/>
    </source>
</evidence>
<reference evidence="2" key="1">
    <citation type="journal article" date="2023" name="Science">
        <title>Genome structures resolve the early diversification of teleost fishes.</title>
        <authorList>
            <person name="Parey E."/>
            <person name="Louis A."/>
            <person name="Montfort J."/>
            <person name="Bouchez O."/>
            <person name="Roques C."/>
            <person name="Iampietro C."/>
            <person name="Lluch J."/>
            <person name="Castinel A."/>
            <person name="Donnadieu C."/>
            <person name="Desvignes T."/>
            <person name="Floi Bucao C."/>
            <person name="Jouanno E."/>
            <person name="Wen M."/>
            <person name="Mejri S."/>
            <person name="Dirks R."/>
            <person name="Jansen H."/>
            <person name="Henkel C."/>
            <person name="Chen W.J."/>
            <person name="Zahm M."/>
            <person name="Cabau C."/>
            <person name="Klopp C."/>
            <person name="Thompson A.W."/>
            <person name="Robinson-Rechavi M."/>
            <person name="Braasch I."/>
            <person name="Lecointre G."/>
            <person name="Bobe J."/>
            <person name="Postlethwait J.H."/>
            <person name="Berthelot C."/>
            <person name="Roest Crollius H."/>
            <person name="Guiguen Y."/>
        </authorList>
    </citation>
    <scope>NUCLEOTIDE SEQUENCE</scope>
    <source>
        <strain evidence="2">WJC10195</strain>
    </source>
</reference>
<protein>
    <submittedName>
        <fullName evidence="2">Uncharacterized protein</fullName>
    </submittedName>
</protein>
<feature type="compositionally biased region" description="Basic residues" evidence="1">
    <location>
        <begin position="1"/>
        <end position="16"/>
    </location>
</feature>
<comment type="caution">
    <text evidence="2">The sequence shown here is derived from an EMBL/GenBank/DDBJ whole genome shotgun (WGS) entry which is preliminary data.</text>
</comment>
<name>A0A9Q1G820_SYNKA</name>
<keyword evidence="3" id="KW-1185">Reference proteome</keyword>
<gene>
    <name evidence="2" type="ORF">SKAU_G00069500</name>
</gene>
<dbReference type="EMBL" id="JAINUF010000002">
    <property type="protein sequence ID" value="KAJ8376370.1"/>
    <property type="molecule type" value="Genomic_DNA"/>
</dbReference>
<sequence length="93" mass="9859">MPLHINKRTLTGRRVRGSPWTPWHTPGRGCQRQSAGGCAQVTSAFGDAGLVTPHGNLAQRTPSWLGEVGALAAAPRNARSALATRPQRPPPFA</sequence>
<dbReference type="AlphaFoldDB" id="A0A9Q1G820"/>
<evidence type="ECO:0000256" key="1">
    <source>
        <dbReference type="SAM" id="MobiDB-lite"/>
    </source>
</evidence>
<proteinExistence type="predicted"/>
<feature type="region of interest" description="Disordered" evidence="1">
    <location>
        <begin position="1"/>
        <end position="31"/>
    </location>
</feature>
<evidence type="ECO:0000313" key="2">
    <source>
        <dbReference type="EMBL" id="KAJ8376370.1"/>
    </source>
</evidence>
<dbReference type="Proteomes" id="UP001152622">
    <property type="component" value="Chromosome 2"/>
</dbReference>